<dbReference type="Pfam" id="PF21088">
    <property type="entry name" value="MS_channel_1st"/>
    <property type="match status" value="1"/>
</dbReference>
<dbReference type="Proteomes" id="UP000182517">
    <property type="component" value="Chromosome"/>
</dbReference>
<dbReference type="InterPro" id="IPR011014">
    <property type="entry name" value="MscS_channel_TM-2"/>
</dbReference>
<feature type="domain" description="Mechanosensitive ion channel MscS" evidence="8">
    <location>
        <begin position="98"/>
        <end position="163"/>
    </location>
</feature>
<dbReference type="Pfam" id="PF00924">
    <property type="entry name" value="MS_channel_2nd"/>
    <property type="match status" value="1"/>
</dbReference>
<dbReference type="Gene3D" id="1.10.287.1260">
    <property type="match status" value="1"/>
</dbReference>
<evidence type="ECO:0000256" key="1">
    <source>
        <dbReference type="ARBA" id="ARBA00004651"/>
    </source>
</evidence>
<dbReference type="InterPro" id="IPR023408">
    <property type="entry name" value="MscS_beta-dom_sf"/>
</dbReference>
<comment type="similarity">
    <text evidence="2">Belongs to the MscS (TC 1.A.23) family.</text>
</comment>
<dbReference type="InterPro" id="IPR006685">
    <property type="entry name" value="MscS_channel_2nd"/>
</dbReference>
<gene>
    <name evidence="11" type="ORF">A7E78_13485</name>
</gene>
<evidence type="ECO:0000313" key="11">
    <source>
        <dbReference type="EMBL" id="APG29145.1"/>
    </source>
</evidence>
<dbReference type="InterPro" id="IPR049142">
    <property type="entry name" value="MS_channel_1st"/>
</dbReference>
<dbReference type="Pfam" id="PF05552">
    <property type="entry name" value="MS_channel_1st_1"/>
    <property type="match status" value="1"/>
</dbReference>
<dbReference type="EMBL" id="CP015519">
    <property type="protein sequence ID" value="APG29145.1"/>
    <property type="molecule type" value="Genomic_DNA"/>
</dbReference>
<dbReference type="GO" id="GO:0008381">
    <property type="term" value="F:mechanosensitive monoatomic ion channel activity"/>
    <property type="evidence" value="ECO:0007669"/>
    <property type="project" value="InterPro"/>
</dbReference>
<dbReference type="KEGG" id="pef:A7E78_13485"/>
<dbReference type="GO" id="GO:0005886">
    <property type="term" value="C:plasma membrane"/>
    <property type="evidence" value="ECO:0007669"/>
    <property type="project" value="UniProtKB-SubCell"/>
</dbReference>
<evidence type="ECO:0000259" key="10">
    <source>
        <dbReference type="Pfam" id="PF21088"/>
    </source>
</evidence>
<feature type="domain" description="Mechanosensitive ion channel MscS C-terminal" evidence="9">
    <location>
        <begin position="171"/>
        <end position="252"/>
    </location>
</feature>
<name>A0A1L3GTD0_9BACT</name>
<feature type="transmembrane region" description="Helical" evidence="7">
    <location>
        <begin position="49"/>
        <end position="70"/>
    </location>
</feature>
<evidence type="ECO:0000256" key="5">
    <source>
        <dbReference type="ARBA" id="ARBA00022989"/>
    </source>
</evidence>
<feature type="transmembrane region" description="Helical" evidence="7">
    <location>
        <begin position="6"/>
        <end position="28"/>
    </location>
</feature>
<feature type="transmembrane region" description="Helical" evidence="7">
    <location>
        <begin position="82"/>
        <end position="111"/>
    </location>
</feature>
<evidence type="ECO:0000256" key="7">
    <source>
        <dbReference type="SAM" id="Phobius"/>
    </source>
</evidence>
<keyword evidence="6 7" id="KW-0472">Membrane</keyword>
<dbReference type="InterPro" id="IPR049278">
    <property type="entry name" value="MS_channel_C"/>
</dbReference>
<dbReference type="AlphaFoldDB" id="A0A1L3GTD0"/>
<keyword evidence="4 7" id="KW-0812">Transmembrane</keyword>
<dbReference type="SUPFAM" id="SSF82689">
    <property type="entry name" value="Mechanosensitive channel protein MscS (YggB), C-terminal domain"/>
    <property type="match status" value="1"/>
</dbReference>
<evidence type="ECO:0000256" key="3">
    <source>
        <dbReference type="ARBA" id="ARBA00022475"/>
    </source>
</evidence>
<dbReference type="InterPro" id="IPR008910">
    <property type="entry name" value="MSC_TM_helix"/>
</dbReference>
<feature type="domain" description="Mechanosensitive ion channel transmembrane helices 2/3" evidence="10">
    <location>
        <begin position="60"/>
        <end position="96"/>
    </location>
</feature>
<dbReference type="Gene3D" id="2.30.30.60">
    <property type="match status" value="1"/>
</dbReference>
<dbReference type="InterPro" id="IPR011066">
    <property type="entry name" value="MscS_channel_C_sf"/>
</dbReference>
<dbReference type="SUPFAM" id="SSF50182">
    <property type="entry name" value="Sm-like ribonucleoproteins"/>
    <property type="match status" value="1"/>
</dbReference>
<evidence type="ECO:0000256" key="6">
    <source>
        <dbReference type="ARBA" id="ARBA00023136"/>
    </source>
</evidence>
<dbReference type="Gene3D" id="3.30.70.100">
    <property type="match status" value="1"/>
</dbReference>
<dbReference type="STRING" id="1842532.A7E78_13485"/>
<keyword evidence="3" id="KW-1003">Cell membrane</keyword>
<dbReference type="InterPro" id="IPR010920">
    <property type="entry name" value="LSM_dom_sf"/>
</dbReference>
<reference evidence="11 12" key="1">
    <citation type="journal article" date="2017" name="Genome Announc.">
        <title>Complete Genome Sequences of Two Acetylene-Fermenting Pelobacter acetylenicus Strains.</title>
        <authorList>
            <person name="Sutton J.M."/>
            <person name="Baesman S.M."/>
            <person name="Fierst J.L."/>
            <person name="Poret-Peterson A.T."/>
            <person name="Oremland R.S."/>
            <person name="Dunlap D.S."/>
            <person name="Akob D.M."/>
        </authorList>
    </citation>
    <scope>NUCLEOTIDE SEQUENCE [LARGE SCALE GENOMIC DNA]</scope>
    <source>
        <strain evidence="11 12">SFB93</strain>
    </source>
</reference>
<dbReference type="SUPFAM" id="SSF82861">
    <property type="entry name" value="Mechanosensitive channel protein MscS (YggB), transmembrane region"/>
    <property type="match status" value="1"/>
</dbReference>
<proteinExistence type="inferred from homology"/>
<keyword evidence="12" id="KW-1185">Reference proteome</keyword>
<organism evidence="11 12">
    <name type="scientific">Syntrophotalea acetylenivorans</name>
    <dbReference type="NCBI Taxonomy" id="1842532"/>
    <lineage>
        <taxon>Bacteria</taxon>
        <taxon>Pseudomonadati</taxon>
        <taxon>Thermodesulfobacteriota</taxon>
        <taxon>Desulfuromonadia</taxon>
        <taxon>Desulfuromonadales</taxon>
        <taxon>Syntrophotaleaceae</taxon>
        <taxon>Syntrophotalea</taxon>
    </lineage>
</organism>
<comment type="subcellular location">
    <subcellularLocation>
        <location evidence="1">Cell membrane</location>
        <topology evidence="1">Multi-pass membrane protein</topology>
    </subcellularLocation>
</comment>
<dbReference type="InterPro" id="IPR045275">
    <property type="entry name" value="MscS_archaea/bacteria_type"/>
</dbReference>
<dbReference type="Pfam" id="PF21082">
    <property type="entry name" value="MS_channel_3rd"/>
    <property type="match status" value="1"/>
</dbReference>
<evidence type="ECO:0000256" key="4">
    <source>
        <dbReference type="ARBA" id="ARBA00022692"/>
    </source>
</evidence>
<evidence type="ECO:0000259" key="9">
    <source>
        <dbReference type="Pfam" id="PF21082"/>
    </source>
</evidence>
<evidence type="ECO:0000259" key="8">
    <source>
        <dbReference type="Pfam" id="PF00924"/>
    </source>
</evidence>
<keyword evidence="5 7" id="KW-1133">Transmembrane helix</keyword>
<accession>A0A1L3GTD0</accession>
<evidence type="ECO:0000256" key="2">
    <source>
        <dbReference type="ARBA" id="ARBA00008017"/>
    </source>
</evidence>
<dbReference type="PANTHER" id="PTHR30221:SF1">
    <property type="entry name" value="SMALL-CONDUCTANCE MECHANOSENSITIVE CHANNEL"/>
    <property type="match status" value="1"/>
</dbReference>
<protein>
    <submittedName>
        <fullName evidence="11">Mechanosensitive ion channel protein</fullName>
    </submittedName>
</protein>
<dbReference type="PANTHER" id="PTHR30221">
    <property type="entry name" value="SMALL-CONDUCTANCE MECHANOSENSITIVE CHANNEL"/>
    <property type="match status" value="1"/>
</dbReference>
<evidence type="ECO:0000313" key="12">
    <source>
        <dbReference type="Proteomes" id="UP000182517"/>
    </source>
</evidence>
<sequence>MDSVNAWLTVYGIRILGAVVILVLGIWFSKLLTKLLRKVLKKRSVDPTLIGFTGNVVYSALLVFVIIAALNQVGFQTTSLIAVIGAAGLAVGLALQSSLSNFAAGVMMIIFKPFKAGDFIEGGGTAGVVEQVLIFSTQLKTGDNKTVIVPNGALLGGNIVNYSTKGTRRLDLVIGVGYDDDIRKVKEVLLDIISKDERFLKDPAPVVAVLELADSSVNFAFRPWVNGSDYWPTYFDTLETIKLRFDEEGISIPYPQSDVHMIPAPADKPAV</sequence>
<dbReference type="OrthoDB" id="9784565at2"/>